<name>A0AAV5M899_9ROSI</name>
<dbReference type="EMBL" id="BPVZ01000197">
    <property type="protein sequence ID" value="GKV45662.1"/>
    <property type="molecule type" value="Genomic_DNA"/>
</dbReference>
<evidence type="ECO:0000313" key="2">
    <source>
        <dbReference type="Proteomes" id="UP001054252"/>
    </source>
</evidence>
<organism evidence="1 2">
    <name type="scientific">Rubroshorea leprosula</name>
    <dbReference type="NCBI Taxonomy" id="152421"/>
    <lineage>
        <taxon>Eukaryota</taxon>
        <taxon>Viridiplantae</taxon>
        <taxon>Streptophyta</taxon>
        <taxon>Embryophyta</taxon>
        <taxon>Tracheophyta</taxon>
        <taxon>Spermatophyta</taxon>
        <taxon>Magnoliopsida</taxon>
        <taxon>eudicotyledons</taxon>
        <taxon>Gunneridae</taxon>
        <taxon>Pentapetalae</taxon>
        <taxon>rosids</taxon>
        <taxon>malvids</taxon>
        <taxon>Malvales</taxon>
        <taxon>Dipterocarpaceae</taxon>
        <taxon>Rubroshorea</taxon>
    </lineage>
</organism>
<dbReference type="Proteomes" id="UP001054252">
    <property type="component" value="Unassembled WGS sequence"/>
</dbReference>
<proteinExistence type="predicted"/>
<evidence type="ECO:0000313" key="1">
    <source>
        <dbReference type="EMBL" id="GKV45662.1"/>
    </source>
</evidence>
<comment type="caution">
    <text evidence="1">The sequence shown here is derived from an EMBL/GenBank/DDBJ whole genome shotgun (WGS) entry which is preliminary data.</text>
</comment>
<protein>
    <submittedName>
        <fullName evidence="1">Uncharacterized protein</fullName>
    </submittedName>
</protein>
<reference evidence="1 2" key="1">
    <citation type="journal article" date="2021" name="Commun. Biol.">
        <title>The genome of Shorea leprosula (Dipterocarpaceae) highlights the ecological relevance of drought in aseasonal tropical rainforests.</title>
        <authorList>
            <person name="Ng K.K.S."/>
            <person name="Kobayashi M.J."/>
            <person name="Fawcett J.A."/>
            <person name="Hatakeyama M."/>
            <person name="Paape T."/>
            <person name="Ng C.H."/>
            <person name="Ang C.C."/>
            <person name="Tnah L.H."/>
            <person name="Lee C.T."/>
            <person name="Nishiyama T."/>
            <person name="Sese J."/>
            <person name="O'Brien M.J."/>
            <person name="Copetti D."/>
            <person name="Mohd Noor M.I."/>
            <person name="Ong R.C."/>
            <person name="Putra M."/>
            <person name="Sireger I.Z."/>
            <person name="Indrioko S."/>
            <person name="Kosugi Y."/>
            <person name="Izuno A."/>
            <person name="Isagi Y."/>
            <person name="Lee S.L."/>
            <person name="Shimizu K.K."/>
        </authorList>
    </citation>
    <scope>NUCLEOTIDE SEQUENCE [LARGE SCALE GENOMIC DNA]</scope>
    <source>
        <strain evidence="1">214</strain>
    </source>
</reference>
<keyword evidence="2" id="KW-1185">Reference proteome</keyword>
<accession>A0AAV5M899</accession>
<gene>
    <name evidence="1" type="ORF">SLEP1_g52721</name>
</gene>
<sequence>MTTEKKIRRRLCRRQNYLQVPVGVSLRQQHLKRAMNTTRRHVEVKMGAIKMEMKRVKNSNKKERVEFREMEAMLPQLKAERMHALEEYVWTQAWCDAMEALLFAP</sequence>
<dbReference type="AlphaFoldDB" id="A0AAV5M899"/>